<dbReference type="EMBL" id="BLLF01001229">
    <property type="protein sequence ID" value="GFH17967.1"/>
    <property type="molecule type" value="Genomic_DNA"/>
</dbReference>
<organism evidence="1 2">
    <name type="scientific">Haematococcus lacustris</name>
    <name type="common">Green alga</name>
    <name type="synonym">Haematococcus pluvialis</name>
    <dbReference type="NCBI Taxonomy" id="44745"/>
    <lineage>
        <taxon>Eukaryota</taxon>
        <taxon>Viridiplantae</taxon>
        <taxon>Chlorophyta</taxon>
        <taxon>core chlorophytes</taxon>
        <taxon>Chlorophyceae</taxon>
        <taxon>CS clade</taxon>
        <taxon>Chlamydomonadales</taxon>
        <taxon>Haematococcaceae</taxon>
        <taxon>Haematococcus</taxon>
    </lineage>
</organism>
<dbReference type="Proteomes" id="UP000485058">
    <property type="component" value="Unassembled WGS sequence"/>
</dbReference>
<proteinExistence type="predicted"/>
<gene>
    <name evidence="1" type="ORF">HaLaN_14695</name>
</gene>
<comment type="caution">
    <text evidence="1">The sequence shown here is derived from an EMBL/GenBank/DDBJ whole genome shotgun (WGS) entry which is preliminary data.</text>
</comment>
<evidence type="ECO:0000313" key="1">
    <source>
        <dbReference type="EMBL" id="GFH17967.1"/>
    </source>
</evidence>
<feature type="non-terminal residue" evidence="1">
    <location>
        <position position="64"/>
    </location>
</feature>
<accession>A0A699Z5Q3</accession>
<reference evidence="1 2" key="1">
    <citation type="submission" date="2020-02" db="EMBL/GenBank/DDBJ databases">
        <title>Draft genome sequence of Haematococcus lacustris strain NIES-144.</title>
        <authorList>
            <person name="Morimoto D."/>
            <person name="Nakagawa S."/>
            <person name="Yoshida T."/>
            <person name="Sawayama S."/>
        </authorList>
    </citation>
    <scope>NUCLEOTIDE SEQUENCE [LARGE SCALE GENOMIC DNA]</scope>
    <source>
        <strain evidence="1 2">NIES-144</strain>
    </source>
</reference>
<feature type="non-terminal residue" evidence="1">
    <location>
        <position position="1"/>
    </location>
</feature>
<sequence>MRTPRTCDVTLAPACGSKLAGTDAGRQDALYHPGLACSGAGAVEPACSTWLFWPGGQGLVAEAE</sequence>
<name>A0A699Z5Q3_HAELA</name>
<protein>
    <submittedName>
        <fullName evidence="1">Uncharacterized protein</fullName>
    </submittedName>
</protein>
<keyword evidence="2" id="KW-1185">Reference proteome</keyword>
<evidence type="ECO:0000313" key="2">
    <source>
        <dbReference type="Proteomes" id="UP000485058"/>
    </source>
</evidence>
<dbReference type="AlphaFoldDB" id="A0A699Z5Q3"/>